<organism evidence="9 10">
    <name type="scientific">Operophtera brumata</name>
    <name type="common">Winter moth</name>
    <name type="synonym">Phalaena brumata</name>
    <dbReference type="NCBI Taxonomy" id="104452"/>
    <lineage>
        <taxon>Eukaryota</taxon>
        <taxon>Metazoa</taxon>
        <taxon>Ecdysozoa</taxon>
        <taxon>Arthropoda</taxon>
        <taxon>Hexapoda</taxon>
        <taxon>Insecta</taxon>
        <taxon>Pterygota</taxon>
        <taxon>Neoptera</taxon>
        <taxon>Endopterygota</taxon>
        <taxon>Lepidoptera</taxon>
        <taxon>Glossata</taxon>
        <taxon>Ditrysia</taxon>
        <taxon>Geometroidea</taxon>
        <taxon>Geometridae</taxon>
        <taxon>Larentiinae</taxon>
        <taxon>Operophtera</taxon>
    </lineage>
</organism>
<keyword evidence="5" id="KW-0560">Oxidoreductase</keyword>
<reference evidence="9 10" key="1">
    <citation type="journal article" date="2015" name="Genome Biol. Evol.">
        <title>The genome of winter moth (Operophtera brumata) provides a genomic perspective on sexual dimorphism and phenology.</title>
        <authorList>
            <person name="Derks M.F."/>
            <person name="Smit S."/>
            <person name="Salis L."/>
            <person name="Schijlen E."/>
            <person name="Bossers A."/>
            <person name="Mateman C."/>
            <person name="Pijl A.S."/>
            <person name="de Ridder D."/>
            <person name="Groenen M.A."/>
            <person name="Visser M.E."/>
            <person name="Megens H.J."/>
        </authorList>
    </citation>
    <scope>NUCLEOTIDE SEQUENCE [LARGE SCALE GENOMIC DNA]</scope>
    <source>
        <strain evidence="9">WM2013NL</strain>
        <tissue evidence="9">Head and thorax</tissue>
    </source>
</reference>
<dbReference type="InterPro" id="IPR036324">
    <property type="entry name" value="Mn/Fe_SOD_N_sf"/>
</dbReference>
<evidence type="ECO:0000256" key="3">
    <source>
        <dbReference type="ARBA" id="ARBA00012682"/>
    </source>
</evidence>
<dbReference type="GO" id="GO:0005739">
    <property type="term" value="C:mitochondrion"/>
    <property type="evidence" value="ECO:0007669"/>
    <property type="project" value="TreeGrafter"/>
</dbReference>
<dbReference type="SUPFAM" id="SSF46609">
    <property type="entry name" value="Fe,Mn superoxide dismutase (SOD), N-terminal domain"/>
    <property type="match status" value="1"/>
</dbReference>
<keyword evidence="4" id="KW-0479">Metal-binding</keyword>
<dbReference type="GO" id="GO:0030145">
    <property type="term" value="F:manganese ion binding"/>
    <property type="evidence" value="ECO:0007669"/>
    <property type="project" value="TreeGrafter"/>
</dbReference>
<proteinExistence type="inferred from homology"/>
<evidence type="ECO:0000256" key="4">
    <source>
        <dbReference type="ARBA" id="ARBA00022723"/>
    </source>
</evidence>
<evidence type="ECO:0000313" key="10">
    <source>
        <dbReference type="Proteomes" id="UP000037510"/>
    </source>
</evidence>
<evidence type="ECO:0000256" key="7">
    <source>
        <dbReference type="ARBA" id="ARBA00049204"/>
    </source>
</evidence>
<dbReference type="AlphaFoldDB" id="A0A0L7LPU8"/>
<dbReference type="Proteomes" id="UP000037510">
    <property type="component" value="Unassembled WGS sequence"/>
</dbReference>
<evidence type="ECO:0000256" key="6">
    <source>
        <dbReference type="ARBA" id="ARBA00023211"/>
    </source>
</evidence>
<evidence type="ECO:0000256" key="5">
    <source>
        <dbReference type="ARBA" id="ARBA00023002"/>
    </source>
</evidence>
<dbReference type="STRING" id="104452.A0A0L7LPU8"/>
<keyword evidence="6" id="KW-0464">Manganese</keyword>
<comment type="function">
    <text evidence="1">Destroys superoxide anion radicals which are normally produced within the cells and which are toxic to biological systems.</text>
</comment>
<dbReference type="PANTHER" id="PTHR11404:SF6">
    <property type="entry name" value="SUPEROXIDE DISMUTASE [MN], MITOCHONDRIAL"/>
    <property type="match status" value="1"/>
</dbReference>
<evidence type="ECO:0000256" key="1">
    <source>
        <dbReference type="ARBA" id="ARBA00002170"/>
    </source>
</evidence>
<evidence type="ECO:0000259" key="8">
    <source>
        <dbReference type="Pfam" id="PF00081"/>
    </source>
</evidence>
<accession>A0A0L7LPU8</accession>
<feature type="domain" description="Manganese/iron superoxide dismutase N-terminal" evidence="8">
    <location>
        <begin position="15"/>
        <end position="57"/>
    </location>
</feature>
<sequence length="73" mass="8082">MCMENNYMSNSLAYNEYLTRFELLSSGDIETIINLGPAIKFNGGGHINHTIFWQNLSANGGKPSDELTKAAEK</sequence>
<comment type="caution">
    <text evidence="9">The sequence shown here is derived from an EMBL/GenBank/DDBJ whole genome shotgun (WGS) entry which is preliminary data.</text>
</comment>
<dbReference type="PANTHER" id="PTHR11404">
    <property type="entry name" value="SUPEROXIDE DISMUTASE 2"/>
    <property type="match status" value="1"/>
</dbReference>
<dbReference type="EC" id="1.15.1.1" evidence="3"/>
<dbReference type="Gene3D" id="1.10.287.990">
    <property type="entry name" value="Fe,Mn superoxide dismutase (SOD) domain"/>
    <property type="match status" value="1"/>
</dbReference>
<dbReference type="Pfam" id="PF00081">
    <property type="entry name" value="Sod_Fe_N"/>
    <property type="match status" value="1"/>
</dbReference>
<evidence type="ECO:0000313" key="9">
    <source>
        <dbReference type="EMBL" id="KOB77543.1"/>
    </source>
</evidence>
<dbReference type="InterPro" id="IPR050265">
    <property type="entry name" value="Fe/Mn_Superoxide_Dismutase"/>
</dbReference>
<name>A0A0L7LPU8_OPEBR</name>
<gene>
    <name evidence="9" type="ORF">OBRU01_04006</name>
</gene>
<comment type="similarity">
    <text evidence="2">Belongs to the iron/manganese superoxide dismutase family.</text>
</comment>
<dbReference type="GO" id="GO:0004784">
    <property type="term" value="F:superoxide dismutase activity"/>
    <property type="evidence" value="ECO:0007669"/>
    <property type="project" value="UniProtKB-EC"/>
</dbReference>
<evidence type="ECO:0000256" key="2">
    <source>
        <dbReference type="ARBA" id="ARBA00008714"/>
    </source>
</evidence>
<protein>
    <recommendedName>
        <fullName evidence="3">superoxide dismutase</fullName>
        <ecNumber evidence="3">1.15.1.1</ecNumber>
    </recommendedName>
</protein>
<dbReference type="EMBL" id="JTDY01000361">
    <property type="protein sequence ID" value="KOB77543.1"/>
    <property type="molecule type" value="Genomic_DNA"/>
</dbReference>
<dbReference type="InterPro" id="IPR019831">
    <property type="entry name" value="Mn/Fe_SOD_N"/>
</dbReference>
<keyword evidence="10" id="KW-1185">Reference proteome</keyword>
<comment type="catalytic activity">
    <reaction evidence="7">
        <text>2 superoxide + 2 H(+) = H2O2 + O2</text>
        <dbReference type="Rhea" id="RHEA:20696"/>
        <dbReference type="ChEBI" id="CHEBI:15378"/>
        <dbReference type="ChEBI" id="CHEBI:15379"/>
        <dbReference type="ChEBI" id="CHEBI:16240"/>
        <dbReference type="ChEBI" id="CHEBI:18421"/>
        <dbReference type="EC" id="1.15.1.1"/>
    </reaction>
</comment>